<dbReference type="STRING" id="28122.SAMN02745108_01559"/>
<dbReference type="GO" id="GO:0004519">
    <property type="term" value="F:endonuclease activity"/>
    <property type="evidence" value="ECO:0007669"/>
    <property type="project" value="UniProtKB-KW"/>
</dbReference>
<keyword evidence="2" id="KW-0255">Endonuclease</keyword>
<reference evidence="2 3" key="1">
    <citation type="submission" date="2017-02" db="EMBL/GenBank/DDBJ databases">
        <authorList>
            <person name="Peterson S.W."/>
        </authorList>
    </citation>
    <scope>NUCLEOTIDE SEQUENCE [LARGE SCALE GENOMIC DNA]</scope>
    <source>
        <strain evidence="2 3">ATCC 43854</strain>
    </source>
</reference>
<dbReference type="Pfam" id="PF13391">
    <property type="entry name" value="HNH_2"/>
    <property type="match status" value="1"/>
</dbReference>
<evidence type="ECO:0000313" key="2">
    <source>
        <dbReference type="EMBL" id="SJZ77182.1"/>
    </source>
</evidence>
<evidence type="ECO:0000313" key="3">
    <source>
        <dbReference type="Proteomes" id="UP000190449"/>
    </source>
</evidence>
<evidence type="ECO:0000259" key="1">
    <source>
        <dbReference type="Pfam" id="PF13391"/>
    </source>
</evidence>
<protein>
    <submittedName>
        <fullName evidence="2">HNH endonuclease</fullName>
    </submittedName>
</protein>
<name>A0A1T4ND44_9BACT</name>
<dbReference type="Proteomes" id="UP000190449">
    <property type="component" value="Unassembled WGS sequence"/>
</dbReference>
<accession>A0A1T4ND44</accession>
<dbReference type="RefSeq" id="WP_158222131.1">
    <property type="nucleotide sequence ID" value="NZ_FUWU01000024.1"/>
</dbReference>
<gene>
    <name evidence="2" type="ORF">SAMN02745108_01559</name>
</gene>
<organism evidence="2 3">
    <name type="scientific">Fibrobacter intestinalis</name>
    <dbReference type="NCBI Taxonomy" id="28122"/>
    <lineage>
        <taxon>Bacteria</taxon>
        <taxon>Pseudomonadati</taxon>
        <taxon>Fibrobacterota</taxon>
        <taxon>Fibrobacteria</taxon>
        <taxon>Fibrobacterales</taxon>
        <taxon>Fibrobacteraceae</taxon>
        <taxon>Fibrobacter</taxon>
    </lineage>
</organism>
<dbReference type="AlphaFoldDB" id="A0A1T4ND44"/>
<keyword evidence="2" id="KW-0540">Nuclease</keyword>
<dbReference type="EMBL" id="FUWU01000024">
    <property type="protein sequence ID" value="SJZ77182.1"/>
    <property type="molecule type" value="Genomic_DNA"/>
</dbReference>
<feature type="domain" description="HNH nuclease" evidence="1">
    <location>
        <begin position="146"/>
        <end position="197"/>
    </location>
</feature>
<dbReference type="InterPro" id="IPR003615">
    <property type="entry name" value="HNH_nuc"/>
</dbReference>
<keyword evidence="2" id="KW-0378">Hydrolase</keyword>
<sequence length="245" mass="29114">MSFEKDFINEQTDFFNYMVDNNLFKNRQTYHDYITRLRYISHFYKLDGTLTFDKISDIANELKQTISERDRYNTLKGVSDIVSGLKRFAEYINSDYKKKIEDSILSENSHINNDRSLDITEKDAIIKSRIGQGLFRQKLIEYWKGCSVTECQNYSLLMASHIMPWRKANNLQRLDIYNGLLLIPNMDKLFDRGYISFSKTGKIIFSEFLSNEDKRIFNLTSSLRLVHLEEGHLPYLQYHREYCLL</sequence>
<proteinExistence type="predicted"/>